<feature type="region of interest" description="Disordered" evidence="7">
    <location>
        <begin position="124"/>
        <end position="162"/>
    </location>
</feature>
<evidence type="ECO:0000256" key="1">
    <source>
        <dbReference type="ARBA" id="ARBA00004123"/>
    </source>
</evidence>
<evidence type="ECO:0000259" key="8">
    <source>
        <dbReference type="Pfam" id="PF12717"/>
    </source>
</evidence>
<comment type="subcellular location">
    <subcellularLocation>
        <location evidence="1">Nucleus</location>
    </subcellularLocation>
</comment>
<feature type="compositionally biased region" description="Low complexity" evidence="7">
    <location>
        <begin position="1366"/>
        <end position="1378"/>
    </location>
</feature>
<protein>
    <recommendedName>
        <fullName evidence="8">Condensin complex subunit 1 C-terminal domain-containing protein</fullName>
    </recommendedName>
</protein>
<keyword evidence="6" id="KW-0131">Cell cycle</keyword>
<feature type="region of interest" description="Disordered" evidence="7">
    <location>
        <begin position="1351"/>
        <end position="1400"/>
    </location>
</feature>
<keyword evidence="3" id="KW-0498">Mitosis</keyword>
<evidence type="ECO:0000313" key="9">
    <source>
        <dbReference type="EMBL" id="KAK9131183.1"/>
    </source>
</evidence>
<dbReference type="GO" id="GO:0005634">
    <property type="term" value="C:nucleus"/>
    <property type="evidence" value="ECO:0007669"/>
    <property type="project" value="UniProtKB-SubCell"/>
</dbReference>
<evidence type="ECO:0000256" key="3">
    <source>
        <dbReference type="ARBA" id="ARBA00022776"/>
    </source>
</evidence>
<dbReference type="GO" id="GO:0051301">
    <property type="term" value="P:cell division"/>
    <property type="evidence" value="ECO:0007669"/>
    <property type="project" value="UniProtKB-KW"/>
</dbReference>
<keyword evidence="10" id="KW-1185">Reference proteome</keyword>
<evidence type="ECO:0000256" key="7">
    <source>
        <dbReference type="SAM" id="MobiDB-lite"/>
    </source>
</evidence>
<dbReference type="GO" id="GO:0000796">
    <property type="term" value="C:condensin complex"/>
    <property type="evidence" value="ECO:0007669"/>
    <property type="project" value="TreeGrafter"/>
</dbReference>
<dbReference type="GO" id="GO:0042393">
    <property type="term" value="F:histone binding"/>
    <property type="evidence" value="ECO:0007669"/>
    <property type="project" value="TreeGrafter"/>
</dbReference>
<keyword evidence="5" id="KW-0539">Nucleus</keyword>
<dbReference type="InterPro" id="IPR026971">
    <property type="entry name" value="CND1/NCAPD3"/>
</dbReference>
<evidence type="ECO:0000256" key="6">
    <source>
        <dbReference type="ARBA" id="ARBA00023306"/>
    </source>
</evidence>
<feature type="domain" description="Condensin complex subunit 1 C-terminal" evidence="8">
    <location>
        <begin position="936"/>
        <end position="989"/>
    </location>
</feature>
<dbReference type="Gene3D" id="1.25.10.10">
    <property type="entry name" value="Leucine-rich Repeat Variant"/>
    <property type="match status" value="1"/>
</dbReference>
<name>A0AAP0P580_9MAGN</name>
<dbReference type="GO" id="GO:0000779">
    <property type="term" value="C:condensed chromosome, centromeric region"/>
    <property type="evidence" value="ECO:0007669"/>
    <property type="project" value="TreeGrafter"/>
</dbReference>
<evidence type="ECO:0000256" key="2">
    <source>
        <dbReference type="ARBA" id="ARBA00022618"/>
    </source>
</evidence>
<feature type="compositionally biased region" description="Polar residues" evidence="7">
    <location>
        <begin position="1352"/>
        <end position="1363"/>
    </location>
</feature>
<proteinExistence type="predicted"/>
<dbReference type="InterPro" id="IPR016024">
    <property type="entry name" value="ARM-type_fold"/>
</dbReference>
<gene>
    <name evidence="9" type="ORF">Sjap_011670</name>
</gene>
<evidence type="ECO:0000256" key="4">
    <source>
        <dbReference type="ARBA" id="ARBA00023067"/>
    </source>
</evidence>
<organism evidence="9 10">
    <name type="scientific">Stephania japonica</name>
    <dbReference type="NCBI Taxonomy" id="461633"/>
    <lineage>
        <taxon>Eukaryota</taxon>
        <taxon>Viridiplantae</taxon>
        <taxon>Streptophyta</taxon>
        <taxon>Embryophyta</taxon>
        <taxon>Tracheophyta</taxon>
        <taxon>Spermatophyta</taxon>
        <taxon>Magnoliopsida</taxon>
        <taxon>Ranunculales</taxon>
        <taxon>Menispermaceae</taxon>
        <taxon>Menispermoideae</taxon>
        <taxon>Cissampelideae</taxon>
        <taxon>Stephania</taxon>
    </lineage>
</organism>
<dbReference type="EMBL" id="JBBNAE010000004">
    <property type="protein sequence ID" value="KAK9131183.1"/>
    <property type="molecule type" value="Genomic_DNA"/>
</dbReference>
<evidence type="ECO:0000256" key="5">
    <source>
        <dbReference type="ARBA" id="ARBA00023242"/>
    </source>
</evidence>
<dbReference type="InterPro" id="IPR032682">
    <property type="entry name" value="Cnd1_C"/>
</dbReference>
<dbReference type="InterPro" id="IPR011989">
    <property type="entry name" value="ARM-like"/>
</dbReference>
<keyword evidence="4" id="KW-0226">DNA condensation</keyword>
<dbReference type="GO" id="GO:0010032">
    <property type="term" value="P:meiotic chromosome condensation"/>
    <property type="evidence" value="ECO:0007669"/>
    <property type="project" value="TreeGrafter"/>
</dbReference>
<dbReference type="PANTHER" id="PTHR14222:SF1">
    <property type="entry name" value="CONDENSIN-2 COMPLEX SUBUNIT D3"/>
    <property type="match status" value="1"/>
</dbReference>
<comment type="caution">
    <text evidence="9">The sequence shown here is derived from an EMBL/GenBank/DDBJ whole genome shotgun (WGS) entry which is preliminary data.</text>
</comment>
<evidence type="ECO:0000313" key="10">
    <source>
        <dbReference type="Proteomes" id="UP001417504"/>
    </source>
</evidence>
<dbReference type="SUPFAM" id="SSF48371">
    <property type="entry name" value="ARM repeat"/>
    <property type="match status" value="1"/>
</dbReference>
<sequence length="1400" mass="155231">MDELLLSRALIADLANADTHSAPISEPTLSDLQTLFESDDPESIDRFWDQISSNNISIASLVRSFTETMDSGPTHLALFSSQVYLSILVSPKSPVFTLFTPIAFLSLLRSIRLSFKRHRLPGNSADDTAADKARKGNSKKKKGAGGWGRGLSDRNGDNEGGGDGGQFDVKALFRVLERLDCVLERIHLARFPDSLKGLIQTVAEIPVTALEFVENSGSYQRLLDLCFRILNGVLRPEHGDQTATAVEVLKALTPAILLLKSQARVAALRFVTREMMAAARDSEAVKRAVIYLPRYLANKAPEKAEPRAFVVESIMEAVRVMDVQDQIGFVEYVVKMTQGKPNLRLTAVDLIPMLLMSLMNSPDFNETNGGVHQVQVSCLEAMIQRCSDTVAGTRARALSNLAQIVDFLCSGIGDQTRLVRIMGDGGIDLKLRINDVLRIRCMDEKAAVRKAALLLIAKSTILLGSSIDDELLKVMGNACSDQLVSIRKGAMSALSEVCRKFPEERVIFEWLHSVPHLITDNESSIQEECENLFMELVLDRLSRAVCIDEKMKDVEGEIETVIPEEILTLLNGICDPEVIPCLKKICTSLGKKKRLKHVIATALQSVITASESHWLANSKPIEKWTAPPGAWLLLSEVSTFLPKSVSWEFLHHHWRLLDKSQLNSEAQSPLMDVDLDQEHLESEGNSAAWAGDRVFLLQTISNVAMELPEEPAAELAHNLLDRIEKFNMHSTEVNAHVKALRTLCKRKVLSVEGDVLVLRLSNRLVSKALGILQAYISESSVSSKASAFLTPPKNSSGNEKKTETSSTLLLQALTAVYTIGSAVMVCPKVDLKGVTPVLHTIITSDNSDTNMKKLPCPPVSVKQNAPSLYIQSWVTMGKICLADGKLAKSYIPLFVQVRSLFLEHLFTSVPESMITGINHLFGNLLQELEKSDFAALRNNIIFIMADFCVRYTILIDCYIPKITNCLRDPCEVVRRQTFILLSRLLQVRFVVYVIKFQMSLQSKPTSIKDSFGESYLLNLHQQRDYVKWRGLLFLRFLLCLVDSSEKIRRLADFLFGNILKAKAPLLAYNSFVEAIFVLNDCRAHAGHREMQGSRVESKLFSIRGPDDRSRSQRMHIYITLLKQMAPEHLLATFAKLCSEILAAVPDGLLNLNDVTAQSVLKDALQILSSKEIRVLSNRGASTDATEMDEEGGGADPAIARRRMVAQVAKKSFIQNAIPIFIELKRLLESKKSPLIGCLMECLRVLLKDYKNEIEDILVADKQLQKELIYDMQKYEAAKTKATVSEAINNMQRSKSYVSPLQGRGSSISRLASDPQVRSDLAKQLGSDDTVASAVADVTAAATVRSVLKEVNRGSSTPQLNSISMPKLKSSMGGSLSKGSRPKDVLEDLRRRQTFDTAEVN</sequence>
<feature type="compositionally biased region" description="Basic and acidic residues" evidence="7">
    <location>
        <begin position="1380"/>
        <end position="1393"/>
    </location>
</feature>
<dbReference type="Proteomes" id="UP001417504">
    <property type="component" value="Unassembled WGS sequence"/>
</dbReference>
<reference evidence="9 10" key="1">
    <citation type="submission" date="2024-01" db="EMBL/GenBank/DDBJ databases">
        <title>Genome assemblies of Stephania.</title>
        <authorList>
            <person name="Yang L."/>
        </authorList>
    </citation>
    <scope>NUCLEOTIDE SEQUENCE [LARGE SCALE GENOMIC DNA]</scope>
    <source>
        <strain evidence="9">QJT</strain>
        <tissue evidence="9">Leaf</tissue>
    </source>
</reference>
<dbReference type="PANTHER" id="PTHR14222">
    <property type="entry name" value="CONDENSIN"/>
    <property type="match status" value="1"/>
</dbReference>
<dbReference type="GO" id="GO:0007076">
    <property type="term" value="P:mitotic chromosome condensation"/>
    <property type="evidence" value="ECO:0007669"/>
    <property type="project" value="InterPro"/>
</dbReference>
<accession>A0AAP0P580</accession>
<dbReference type="Pfam" id="PF12717">
    <property type="entry name" value="Cnd1"/>
    <property type="match status" value="1"/>
</dbReference>
<keyword evidence="2" id="KW-0132">Cell division</keyword>